<dbReference type="Proteomes" id="UP001519504">
    <property type="component" value="Unassembled WGS sequence"/>
</dbReference>
<evidence type="ECO:0000259" key="1">
    <source>
        <dbReference type="Pfam" id="PF00557"/>
    </source>
</evidence>
<feature type="domain" description="Creatinase N-terminal" evidence="2">
    <location>
        <begin position="11"/>
        <end position="138"/>
    </location>
</feature>
<keyword evidence="3" id="KW-0378">Hydrolase</keyword>
<dbReference type="Pfam" id="PF00557">
    <property type="entry name" value="Peptidase_M24"/>
    <property type="match status" value="1"/>
</dbReference>
<evidence type="ECO:0000313" key="4">
    <source>
        <dbReference type="Proteomes" id="UP001519504"/>
    </source>
</evidence>
<dbReference type="EMBL" id="JAAMFK010000001">
    <property type="protein sequence ID" value="MBS9338284.1"/>
    <property type="molecule type" value="Genomic_DNA"/>
</dbReference>
<dbReference type="PANTHER" id="PTHR46112">
    <property type="entry name" value="AMINOPEPTIDASE"/>
    <property type="match status" value="1"/>
</dbReference>
<comment type="caution">
    <text evidence="3">The sequence shown here is derived from an EMBL/GenBank/DDBJ whole genome shotgun (WGS) entry which is preliminary data.</text>
</comment>
<feature type="domain" description="Peptidase M24" evidence="1">
    <location>
        <begin position="145"/>
        <end position="348"/>
    </location>
</feature>
<dbReference type="PANTHER" id="PTHR46112:SF3">
    <property type="entry name" value="AMINOPEPTIDASE YPDF"/>
    <property type="match status" value="1"/>
</dbReference>
<name>A0ABS5QYM3_9LACO</name>
<sequence length="367" mass="40191">MGYFEKRIEKRIEKLQKLLKNLELDGLIVTNGSNMDYLTGFSGGNGDGVLVVSLADAVLITDARYENEYVDTLPQGVGLSITRGYYEEAVRKVQAMGIKKLGFEADMPFAIYEQIEDLLPMKVTFDAIPGAVEALREVKDEKEAEALRKAAEASTMAFNQLMKEIKVGMTEREVANRLDALQKEYGADKPSFDTIVASGARSAMAHGTATDKKLEKGDLVTIDFGYYVDGYTSDVTRTIAMGDIDPELKKIYDIVLQANKDGIDVLKPGLSTSEVDAVTRDYITEEGYGQYYNHSTGHGAGLDIHEGPILSTRSSDEVVAGNLLTIEPGIYLQGKGGVRIEDDVLVTEDGHEVLTSGIPKELLIIER</sequence>
<dbReference type="InterPro" id="IPR000994">
    <property type="entry name" value="Pept_M24"/>
</dbReference>
<proteinExistence type="predicted"/>
<dbReference type="InterPro" id="IPR036005">
    <property type="entry name" value="Creatinase/aminopeptidase-like"/>
</dbReference>
<gene>
    <name evidence="3" type="ORF">G6R29_01365</name>
</gene>
<dbReference type="InterPro" id="IPR000587">
    <property type="entry name" value="Creatinase_N"/>
</dbReference>
<keyword evidence="3" id="KW-0031">Aminopeptidase</keyword>
<accession>A0ABS5QYM3</accession>
<evidence type="ECO:0000259" key="2">
    <source>
        <dbReference type="Pfam" id="PF01321"/>
    </source>
</evidence>
<protein>
    <submittedName>
        <fullName evidence="3">Aminopeptidase P family protein</fullName>
    </submittedName>
</protein>
<organism evidence="3 4">
    <name type="scientific">Fructobacillus broussonetiae</name>
    <dbReference type="NCBI Taxonomy" id="2713173"/>
    <lineage>
        <taxon>Bacteria</taxon>
        <taxon>Bacillati</taxon>
        <taxon>Bacillota</taxon>
        <taxon>Bacilli</taxon>
        <taxon>Lactobacillales</taxon>
        <taxon>Lactobacillaceae</taxon>
        <taxon>Fructobacillus</taxon>
    </lineage>
</organism>
<dbReference type="Gene3D" id="3.40.350.10">
    <property type="entry name" value="Creatinase/prolidase N-terminal domain"/>
    <property type="match status" value="1"/>
</dbReference>
<evidence type="ECO:0000313" key="3">
    <source>
        <dbReference type="EMBL" id="MBS9338284.1"/>
    </source>
</evidence>
<dbReference type="SUPFAM" id="SSF55920">
    <property type="entry name" value="Creatinase/aminopeptidase"/>
    <property type="match status" value="1"/>
</dbReference>
<dbReference type="Gene3D" id="3.90.230.10">
    <property type="entry name" value="Creatinase/methionine aminopeptidase superfamily"/>
    <property type="match status" value="1"/>
</dbReference>
<dbReference type="SUPFAM" id="SSF53092">
    <property type="entry name" value="Creatinase/prolidase N-terminal domain"/>
    <property type="match status" value="1"/>
</dbReference>
<dbReference type="RefSeq" id="WP_213808565.1">
    <property type="nucleotide sequence ID" value="NZ_JAAMFK010000001.1"/>
</dbReference>
<dbReference type="GO" id="GO:0004177">
    <property type="term" value="F:aminopeptidase activity"/>
    <property type="evidence" value="ECO:0007669"/>
    <property type="project" value="UniProtKB-KW"/>
</dbReference>
<reference evidence="3 4" key="1">
    <citation type="submission" date="2020-02" db="EMBL/GenBank/DDBJ databases">
        <title>Fructobacillus sp. isolated from paper mulberry of Taiwan.</title>
        <authorList>
            <person name="Lin S.-T."/>
        </authorList>
    </citation>
    <scope>NUCLEOTIDE SEQUENCE [LARGE SCALE GENOMIC DNA]</scope>
    <source>
        <strain evidence="3 4">M2-14</strain>
    </source>
</reference>
<keyword evidence="3" id="KW-0645">Protease</keyword>
<dbReference type="InterPro" id="IPR050659">
    <property type="entry name" value="Peptidase_M24B"/>
</dbReference>
<dbReference type="InterPro" id="IPR029149">
    <property type="entry name" value="Creatin/AminoP/Spt16_N"/>
</dbReference>
<dbReference type="Pfam" id="PF01321">
    <property type="entry name" value="Creatinase_N"/>
    <property type="match status" value="1"/>
</dbReference>
<keyword evidence="4" id="KW-1185">Reference proteome</keyword>
<dbReference type="CDD" id="cd01092">
    <property type="entry name" value="APP-like"/>
    <property type="match status" value="1"/>
</dbReference>